<evidence type="ECO:0000313" key="2">
    <source>
        <dbReference type="Proteomes" id="UP001592530"/>
    </source>
</evidence>
<reference evidence="1 2" key="1">
    <citation type="submission" date="2024-09" db="EMBL/GenBank/DDBJ databases">
        <authorList>
            <person name="Lee S.D."/>
        </authorList>
    </citation>
    <scope>NUCLEOTIDE SEQUENCE [LARGE SCALE GENOMIC DNA]</scope>
    <source>
        <strain evidence="1 2">N1-3</strain>
    </source>
</reference>
<gene>
    <name evidence="1" type="ORF">ACEZDB_35665</name>
</gene>
<dbReference type="Proteomes" id="UP001592530">
    <property type="component" value="Unassembled WGS sequence"/>
</dbReference>
<comment type="caution">
    <text evidence="1">The sequence shown here is derived from an EMBL/GenBank/DDBJ whole genome shotgun (WGS) entry which is preliminary data.</text>
</comment>
<protein>
    <submittedName>
        <fullName evidence="1">Uncharacterized protein</fullName>
    </submittedName>
</protein>
<evidence type="ECO:0000313" key="1">
    <source>
        <dbReference type="EMBL" id="MFC1435984.1"/>
    </source>
</evidence>
<accession>A0ABV6XCQ8</accession>
<organism evidence="1 2">
    <name type="scientific">Streptacidiphilus alkalitolerans</name>
    <dbReference type="NCBI Taxonomy" id="3342712"/>
    <lineage>
        <taxon>Bacteria</taxon>
        <taxon>Bacillati</taxon>
        <taxon>Actinomycetota</taxon>
        <taxon>Actinomycetes</taxon>
        <taxon>Kitasatosporales</taxon>
        <taxon>Streptomycetaceae</taxon>
        <taxon>Streptacidiphilus</taxon>
    </lineage>
</organism>
<sequence>MTSTDAQIRPDPGLIRTVIISYGDGHHDAPRGDALRVDCRPLRNPPEDPAVRDRMLRRVDLHVLCGGGRHSPVGRTKES</sequence>
<proteinExistence type="predicted"/>
<name>A0ABV6XCQ8_9ACTN</name>
<dbReference type="EMBL" id="JBHEZY010000024">
    <property type="protein sequence ID" value="MFC1435984.1"/>
    <property type="molecule type" value="Genomic_DNA"/>
</dbReference>
<dbReference type="RefSeq" id="WP_380559355.1">
    <property type="nucleotide sequence ID" value="NZ_JBHEZY010000024.1"/>
</dbReference>